<dbReference type="SUPFAM" id="SSF52402">
    <property type="entry name" value="Adenine nucleotide alpha hydrolases-like"/>
    <property type="match status" value="1"/>
</dbReference>
<feature type="transmembrane region" description="Helical" evidence="14">
    <location>
        <begin position="445"/>
        <end position="461"/>
    </location>
</feature>
<dbReference type="Pfam" id="PF00582">
    <property type="entry name" value="Usp"/>
    <property type="match status" value="1"/>
</dbReference>
<dbReference type="Gene3D" id="1.10.287.130">
    <property type="match status" value="1"/>
</dbReference>
<sequence>MNDPRSAQADALMGELQRQGAGRLTVFLGAAPGVGKTYTMLGRARELQRRGIDVVVGIVETHGRAETGALVEGLELLPRKRLDYQGRALEEMDLDALLARKPQLALVDELAHRNAPGSRHERRWQDVSELLDAGIDVYTAVNIQHLESLNDVVHRITGVRVGETVPDALFDRLRDIVLVDLPPRELIERLQQGKVYVPEQAAHALQAFFSPSNLTALRELAMQTAADRVDSDLREAQTARGLPGVPLRRAVMVAIDGLGASEYLVRVARRLAERRDAPWLVATVQTGGAPDPQRQGELDRAFALARRLGGEAVVLHGHSIVDALLDHAERAGVSTIVLGRTRERPLARMVNRTLTQQLIQRGAHYELTIVSTPEARARARRSLRDGGQRLRGLLSRSDAALAVAAVAVATLLAWFAERWIGLDDLSLVFIVAVVVVAARTRMTAAVLASALCFLAYNFFFIEPRYTLLIGASQGVTTVTLFLVAALVAGRLASKLRMQVLALRAANAHATELQALGRELATAADAGQVARAGKRALKRSLGADAFVHVGAAPLAGPSLPELSDKDRAAADWALKHRQAAGRYTDTLAGSDWWLLPLTGDAGADKPAAGLVGLRFDAALTRLGPEQRRLAEAMTDDIAQAVLRTRLVADLEDARVGGETERLRSALLSSVSHDLRSPLASIIGAASSLDSYGEAMSREDRHTLLDTVRVEGERLDRYIQNLLDMTRLGHGGLTLNRDWIGVDELIGSAVTRLQRYEPAARFDVATAPELRPIWVHPALIEQALFNVLENAAKFSPAGAAVSVDARLSEGALRIDVSDRGPGIPEDERRRIFDMFYSVERGDRGRQGTGLGLAICQGMIGAHGGGVEALPGRDGLGTTIRITLPLIEPAAPATA</sequence>
<dbReference type="PROSITE" id="PS50109">
    <property type="entry name" value="HIS_KIN"/>
    <property type="match status" value="1"/>
</dbReference>
<comment type="subcellular location">
    <subcellularLocation>
        <location evidence="2">Membrane</location>
        <topology evidence="2">Multi-pass membrane protein</topology>
    </subcellularLocation>
</comment>
<comment type="caution">
    <text evidence="16">The sequence shown here is derived from an EMBL/GenBank/DDBJ whole genome shotgun (WGS) entry which is preliminary data.</text>
</comment>
<dbReference type="Gene3D" id="3.30.450.40">
    <property type="match status" value="1"/>
</dbReference>
<evidence type="ECO:0000313" key="16">
    <source>
        <dbReference type="EMBL" id="RDZ28881.1"/>
    </source>
</evidence>
<dbReference type="InterPro" id="IPR038318">
    <property type="entry name" value="KdpD_sf"/>
</dbReference>
<keyword evidence="11" id="KW-0902">Two-component regulatory system</keyword>
<dbReference type="Pfam" id="PF13493">
    <property type="entry name" value="DUF4118"/>
    <property type="match status" value="1"/>
</dbReference>
<dbReference type="FunFam" id="1.10.287.130:FF:000027">
    <property type="entry name" value="Sensor histidine kinase KdpD"/>
    <property type="match status" value="1"/>
</dbReference>
<proteinExistence type="predicted"/>
<dbReference type="SUPFAM" id="SSF55874">
    <property type="entry name" value="ATPase domain of HSP90 chaperone/DNA topoisomerase II/histidine kinase"/>
    <property type="match status" value="1"/>
</dbReference>
<dbReference type="PANTHER" id="PTHR45569">
    <property type="entry name" value="SENSOR PROTEIN KDPD"/>
    <property type="match status" value="1"/>
</dbReference>
<evidence type="ECO:0000256" key="11">
    <source>
        <dbReference type="ARBA" id="ARBA00023012"/>
    </source>
</evidence>
<dbReference type="SUPFAM" id="SSF47384">
    <property type="entry name" value="Homodimeric domain of signal transducing histidine kinase"/>
    <property type="match status" value="1"/>
</dbReference>
<accession>A0A371K4M2</accession>
<dbReference type="GO" id="GO:0005886">
    <property type="term" value="C:plasma membrane"/>
    <property type="evidence" value="ECO:0007669"/>
    <property type="project" value="TreeGrafter"/>
</dbReference>
<dbReference type="EC" id="2.7.13.3" evidence="3"/>
<dbReference type="CDD" id="cd00075">
    <property type="entry name" value="HATPase"/>
    <property type="match status" value="1"/>
</dbReference>
<dbReference type="CDD" id="cd01983">
    <property type="entry name" value="SIMIBI"/>
    <property type="match status" value="1"/>
</dbReference>
<comment type="function">
    <text evidence="13">Member of the two-component regulatory system KdpD/KdpE involved in the regulation of the kdp operon. KdpD may function as a membrane-associated protein kinase that phosphorylates KdpE in response to environmental signals.</text>
</comment>
<dbReference type="InterPro" id="IPR029016">
    <property type="entry name" value="GAF-like_dom_sf"/>
</dbReference>
<dbReference type="InterPro" id="IPR005467">
    <property type="entry name" value="His_kinase_dom"/>
</dbReference>
<keyword evidence="4" id="KW-0597">Phosphoprotein</keyword>
<evidence type="ECO:0000256" key="12">
    <source>
        <dbReference type="ARBA" id="ARBA00023136"/>
    </source>
</evidence>
<evidence type="ECO:0000313" key="17">
    <source>
        <dbReference type="Proteomes" id="UP000264492"/>
    </source>
</evidence>
<dbReference type="EMBL" id="QTSU01000001">
    <property type="protein sequence ID" value="RDZ28881.1"/>
    <property type="molecule type" value="Genomic_DNA"/>
</dbReference>
<reference evidence="16 17" key="1">
    <citation type="submission" date="2018-08" db="EMBL/GenBank/DDBJ databases">
        <title>Lysobacter sp. zong2l5, whole genome shotgun sequence.</title>
        <authorList>
            <person name="Zhang X."/>
            <person name="Feng G."/>
            <person name="Zhu H."/>
        </authorList>
    </citation>
    <scope>NUCLEOTIDE SEQUENCE [LARGE SCALE GENOMIC DNA]</scope>
    <source>
        <strain evidence="17">zong2l5</strain>
    </source>
</reference>
<evidence type="ECO:0000259" key="15">
    <source>
        <dbReference type="PROSITE" id="PS50109"/>
    </source>
</evidence>
<dbReference type="FunFam" id="3.40.50.300:FF:000483">
    <property type="entry name" value="Sensor histidine kinase KdpD"/>
    <property type="match status" value="1"/>
</dbReference>
<dbReference type="AlphaFoldDB" id="A0A371K4M2"/>
<evidence type="ECO:0000256" key="13">
    <source>
        <dbReference type="ARBA" id="ARBA00057300"/>
    </source>
</evidence>
<keyword evidence="12 14" id="KW-0472">Membrane</keyword>
<evidence type="ECO:0000256" key="10">
    <source>
        <dbReference type="ARBA" id="ARBA00022989"/>
    </source>
</evidence>
<keyword evidence="17" id="KW-1185">Reference proteome</keyword>
<dbReference type="GO" id="GO:0005737">
    <property type="term" value="C:cytoplasm"/>
    <property type="evidence" value="ECO:0007669"/>
    <property type="project" value="UniProtKB-ARBA"/>
</dbReference>
<dbReference type="Gene3D" id="1.20.120.620">
    <property type="entry name" value="Backbone structure of the membrane domain of e. Coli histidine kinase receptor kdpd"/>
    <property type="match status" value="1"/>
</dbReference>
<keyword evidence="7" id="KW-0547">Nucleotide-binding</keyword>
<keyword evidence="9" id="KW-0067">ATP-binding</keyword>
<dbReference type="InterPro" id="IPR003661">
    <property type="entry name" value="HisK_dim/P_dom"/>
</dbReference>
<dbReference type="Gene3D" id="3.40.50.620">
    <property type="entry name" value="HUPs"/>
    <property type="match status" value="1"/>
</dbReference>
<feature type="transmembrane region" description="Helical" evidence="14">
    <location>
        <begin position="399"/>
        <end position="416"/>
    </location>
</feature>
<name>A0A371K4M2_9GAMM</name>
<evidence type="ECO:0000256" key="3">
    <source>
        <dbReference type="ARBA" id="ARBA00012438"/>
    </source>
</evidence>
<evidence type="ECO:0000256" key="4">
    <source>
        <dbReference type="ARBA" id="ARBA00022553"/>
    </source>
</evidence>
<dbReference type="InterPro" id="IPR036890">
    <property type="entry name" value="HATPase_C_sf"/>
</dbReference>
<dbReference type="Gene3D" id="3.30.565.10">
    <property type="entry name" value="Histidine kinase-like ATPase, C-terminal domain"/>
    <property type="match status" value="1"/>
</dbReference>
<dbReference type="GO" id="GO:0000155">
    <property type="term" value="F:phosphorelay sensor kinase activity"/>
    <property type="evidence" value="ECO:0007669"/>
    <property type="project" value="InterPro"/>
</dbReference>
<dbReference type="InterPro" id="IPR003594">
    <property type="entry name" value="HATPase_dom"/>
</dbReference>
<keyword evidence="10 14" id="KW-1133">Transmembrane helix</keyword>
<evidence type="ECO:0000256" key="2">
    <source>
        <dbReference type="ARBA" id="ARBA00004141"/>
    </source>
</evidence>
<evidence type="ECO:0000256" key="8">
    <source>
        <dbReference type="ARBA" id="ARBA00022777"/>
    </source>
</evidence>
<gene>
    <name evidence="16" type="ORF">DX914_07175</name>
</gene>
<dbReference type="InterPro" id="IPR014729">
    <property type="entry name" value="Rossmann-like_a/b/a_fold"/>
</dbReference>
<feature type="transmembrane region" description="Helical" evidence="14">
    <location>
        <begin position="467"/>
        <end position="488"/>
    </location>
</feature>
<evidence type="ECO:0000256" key="6">
    <source>
        <dbReference type="ARBA" id="ARBA00022692"/>
    </source>
</evidence>
<keyword evidence="6 14" id="KW-0812">Transmembrane</keyword>
<dbReference type="InterPro" id="IPR004358">
    <property type="entry name" value="Sig_transdc_His_kin-like_C"/>
</dbReference>
<dbReference type="CDD" id="cd00082">
    <property type="entry name" value="HisKA"/>
    <property type="match status" value="1"/>
</dbReference>
<dbReference type="OrthoDB" id="9806130at2"/>
<dbReference type="Proteomes" id="UP000264492">
    <property type="component" value="Unassembled WGS sequence"/>
</dbReference>
<dbReference type="SMART" id="SM00387">
    <property type="entry name" value="HATPase_c"/>
    <property type="match status" value="1"/>
</dbReference>
<dbReference type="PANTHER" id="PTHR45569:SF1">
    <property type="entry name" value="SENSOR PROTEIN KDPD"/>
    <property type="match status" value="1"/>
</dbReference>
<dbReference type="Pfam" id="PF00512">
    <property type="entry name" value="HisKA"/>
    <property type="match status" value="1"/>
</dbReference>
<evidence type="ECO:0000256" key="14">
    <source>
        <dbReference type="SAM" id="Phobius"/>
    </source>
</evidence>
<dbReference type="InterPro" id="IPR036097">
    <property type="entry name" value="HisK_dim/P_sf"/>
</dbReference>
<dbReference type="InterPro" id="IPR027417">
    <property type="entry name" value="P-loop_NTPase"/>
</dbReference>
<dbReference type="InterPro" id="IPR025201">
    <property type="entry name" value="KdpD_TM"/>
</dbReference>
<dbReference type="InterPro" id="IPR052023">
    <property type="entry name" value="Histidine_kinase_KdpD"/>
</dbReference>
<dbReference type="Pfam" id="PF02702">
    <property type="entry name" value="KdpD"/>
    <property type="match status" value="1"/>
</dbReference>
<organism evidence="16 17">
    <name type="scientific">Lysobacter silvisoli</name>
    <dbReference type="NCBI Taxonomy" id="2293254"/>
    <lineage>
        <taxon>Bacteria</taxon>
        <taxon>Pseudomonadati</taxon>
        <taxon>Pseudomonadota</taxon>
        <taxon>Gammaproteobacteria</taxon>
        <taxon>Lysobacterales</taxon>
        <taxon>Lysobacteraceae</taxon>
        <taxon>Lysobacter</taxon>
    </lineage>
</organism>
<dbReference type="SUPFAM" id="SSF52540">
    <property type="entry name" value="P-loop containing nucleoside triphosphate hydrolases"/>
    <property type="match status" value="1"/>
</dbReference>
<dbReference type="PRINTS" id="PR00344">
    <property type="entry name" value="BCTRLSENSOR"/>
</dbReference>
<dbReference type="GO" id="GO:0042802">
    <property type="term" value="F:identical protein binding"/>
    <property type="evidence" value="ECO:0007669"/>
    <property type="project" value="UniProtKB-ARBA"/>
</dbReference>
<dbReference type="GO" id="GO:0005524">
    <property type="term" value="F:ATP binding"/>
    <property type="evidence" value="ECO:0007669"/>
    <property type="project" value="UniProtKB-KW"/>
</dbReference>
<comment type="catalytic activity">
    <reaction evidence="1">
        <text>ATP + protein L-histidine = ADP + protein N-phospho-L-histidine.</text>
        <dbReference type="EC" id="2.7.13.3"/>
    </reaction>
</comment>
<dbReference type="SMART" id="SM00388">
    <property type="entry name" value="HisKA"/>
    <property type="match status" value="1"/>
</dbReference>
<dbReference type="FunFam" id="3.30.565.10:FF:000042">
    <property type="entry name" value="Two-component sensor histidine kinase KdpD"/>
    <property type="match status" value="1"/>
</dbReference>
<evidence type="ECO:0000256" key="7">
    <source>
        <dbReference type="ARBA" id="ARBA00022741"/>
    </source>
</evidence>
<evidence type="ECO:0000256" key="9">
    <source>
        <dbReference type="ARBA" id="ARBA00022840"/>
    </source>
</evidence>
<feature type="domain" description="Histidine kinase" evidence="15">
    <location>
        <begin position="668"/>
        <end position="885"/>
    </location>
</feature>
<evidence type="ECO:0000256" key="5">
    <source>
        <dbReference type="ARBA" id="ARBA00022679"/>
    </source>
</evidence>
<dbReference type="Pfam" id="PF02518">
    <property type="entry name" value="HATPase_c"/>
    <property type="match status" value="1"/>
</dbReference>
<protein>
    <recommendedName>
        <fullName evidence="3">histidine kinase</fullName>
        <ecNumber evidence="3">2.7.13.3</ecNumber>
    </recommendedName>
</protein>
<dbReference type="InterPro" id="IPR006016">
    <property type="entry name" value="UspA"/>
</dbReference>
<keyword evidence="8 16" id="KW-0418">Kinase</keyword>
<dbReference type="Gene3D" id="3.40.50.300">
    <property type="entry name" value="P-loop containing nucleotide triphosphate hydrolases"/>
    <property type="match status" value="1"/>
</dbReference>
<keyword evidence="5" id="KW-0808">Transferase</keyword>
<evidence type="ECO:0000256" key="1">
    <source>
        <dbReference type="ARBA" id="ARBA00000085"/>
    </source>
</evidence>
<dbReference type="InterPro" id="IPR003852">
    <property type="entry name" value="Sig_transdc_His_kinase_KdpD_N"/>
</dbReference>